<dbReference type="AlphaFoldDB" id="A0AAN6X8J9"/>
<reference evidence="2" key="1">
    <citation type="journal article" date="2023" name="Mol. Phylogenet. Evol.">
        <title>Genome-scale phylogeny and comparative genomics of the fungal order Sordariales.</title>
        <authorList>
            <person name="Hensen N."/>
            <person name="Bonometti L."/>
            <person name="Westerberg I."/>
            <person name="Brannstrom I.O."/>
            <person name="Guillou S."/>
            <person name="Cros-Aarteil S."/>
            <person name="Calhoun S."/>
            <person name="Haridas S."/>
            <person name="Kuo A."/>
            <person name="Mondo S."/>
            <person name="Pangilinan J."/>
            <person name="Riley R."/>
            <person name="LaButti K."/>
            <person name="Andreopoulos B."/>
            <person name="Lipzen A."/>
            <person name="Chen C."/>
            <person name="Yan M."/>
            <person name="Daum C."/>
            <person name="Ng V."/>
            <person name="Clum A."/>
            <person name="Steindorff A."/>
            <person name="Ohm R.A."/>
            <person name="Martin F."/>
            <person name="Silar P."/>
            <person name="Natvig D.O."/>
            <person name="Lalanne C."/>
            <person name="Gautier V."/>
            <person name="Ament-Velasquez S.L."/>
            <person name="Kruys A."/>
            <person name="Hutchinson M.I."/>
            <person name="Powell A.J."/>
            <person name="Barry K."/>
            <person name="Miller A.N."/>
            <person name="Grigoriev I.V."/>
            <person name="Debuchy R."/>
            <person name="Gladieux P."/>
            <person name="Hiltunen Thoren M."/>
            <person name="Johannesson H."/>
        </authorList>
    </citation>
    <scope>NUCLEOTIDE SEQUENCE</scope>
    <source>
        <strain evidence="2">CBS 315.58</strain>
    </source>
</reference>
<evidence type="ECO:0000256" key="1">
    <source>
        <dbReference type="SAM" id="MobiDB-lite"/>
    </source>
</evidence>
<reference evidence="2" key="2">
    <citation type="submission" date="2023-05" db="EMBL/GenBank/DDBJ databases">
        <authorList>
            <consortium name="Lawrence Berkeley National Laboratory"/>
            <person name="Steindorff A."/>
            <person name="Hensen N."/>
            <person name="Bonometti L."/>
            <person name="Westerberg I."/>
            <person name="Brannstrom I.O."/>
            <person name="Guillou S."/>
            <person name="Cros-Aarteil S."/>
            <person name="Calhoun S."/>
            <person name="Haridas S."/>
            <person name="Kuo A."/>
            <person name="Mondo S."/>
            <person name="Pangilinan J."/>
            <person name="Riley R."/>
            <person name="Labutti K."/>
            <person name="Andreopoulos B."/>
            <person name="Lipzen A."/>
            <person name="Chen C."/>
            <person name="Yanf M."/>
            <person name="Daum C."/>
            <person name="Ng V."/>
            <person name="Clum A."/>
            <person name="Ohm R."/>
            <person name="Martin F."/>
            <person name="Silar P."/>
            <person name="Natvig D."/>
            <person name="Lalanne C."/>
            <person name="Gautier V."/>
            <person name="Ament-Velasquez S.L."/>
            <person name="Kruys A."/>
            <person name="Hutchinson M.I."/>
            <person name="Powell A.J."/>
            <person name="Barry K."/>
            <person name="Miller A.N."/>
            <person name="Grigoriev I.V."/>
            <person name="Debuchy R."/>
            <person name="Gladieux P."/>
            <person name="Thoren M.H."/>
            <person name="Johannesson H."/>
        </authorList>
    </citation>
    <scope>NUCLEOTIDE SEQUENCE</scope>
    <source>
        <strain evidence="2">CBS 315.58</strain>
    </source>
</reference>
<dbReference type="Proteomes" id="UP001303160">
    <property type="component" value="Unassembled WGS sequence"/>
</dbReference>
<name>A0AAN6X8J9_9PEZI</name>
<protein>
    <submittedName>
        <fullName evidence="2">Uncharacterized protein</fullName>
    </submittedName>
</protein>
<evidence type="ECO:0000313" key="3">
    <source>
        <dbReference type="Proteomes" id="UP001303160"/>
    </source>
</evidence>
<evidence type="ECO:0000313" key="2">
    <source>
        <dbReference type="EMBL" id="KAK4194971.1"/>
    </source>
</evidence>
<accession>A0AAN6X8J9</accession>
<sequence>MAGQDLARQLASIKQGTNLNASKKADEKRQKSVKQSRAQIIDEKGGWEPAIGLFLAEEPKVSAPSSTAGVDADDDASWRAGRWVEFAVNVPCLV</sequence>
<proteinExistence type="predicted"/>
<gene>
    <name evidence="2" type="ORF">QBC40DRAFT_317726</name>
</gene>
<keyword evidence="3" id="KW-1185">Reference proteome</keyword>
<organism evidence="2 3">
    <name type="scientific">Triangularia verruculosa</name>
    <dbReference type="NCBI Taxonomy" id="2587418"/>
    <lineage>
        <taxon>Eukaryota</taxon>
        <taxon>Fungi</taxon>
        <taxon>Dikarya</taxon>
        <taxon>Ascomycota</taxon>
        <taxon>Pezizomycotina</taxon>
        <taxon>Sordariomycetes</taxon>
        <taxon>Sordariomycetidae</taxon>
        <taxon>Sordariales</taxon>
        <taxon>Podosporaceae</taxon>
        <taxon>Triangularia</taxon>
    </lineage>
</organism>
<comment type="caution">
    <text evidence="2">The sequence shown here is derived from an EMBL/GenBank/DDBJ whole genome shotgun (WGS) entry which is preliminary data.</text>
</comment>
<dbReference type="EMBL" id="MU864031">
    <property type="protein sequence ID" value="KAK4194971.1"/>
    <property type="molecule type" value="Genomic_DNA"/>
</dbReference>
<feature type="region of interest" description="Disordered" evidence="1">
    <location>
        <begin position="17"/>
        <end position="39"/>
    </location>
</feature>